<reference evidence="9" key="1">
    <citation type="submission" date="2021-09" db="EMBL/GenBank/DDBJ databases">
        <authorList>
            <consortium name="AG Swart"/>
            <person name="Singh M."/>
            <person name="Singh A."/>
            <person name="Seah K."/>
            <person name="Emmerich C."/>
        </authorList>
    </citation>
    <scope>NUCLEOTIDE SEQUENCE</scope>
    <source>
        <strain evidence="9">ATCC30299</strain>
    </source>
</reference>
<evidence type="ECO:0000256" key="2">
    <source>
        <dbReference type="ARBA" id="ARBA00022801"/>
    </source>
</evidence>
<gene>
    <name evidence="9" type="ORF">BSTOLATCC_MIC47883</name>
</gene>
<evidence type="ECO:0000256" key="6">
    <source>
        <dbReference type="SAM" id="MobiDB-lite"/>
    </source>
</evidence>
<protein>
    <submittedName>
        <fullName evidence="9">Uncharacterized protein</fullName>
    </submittedName>
</protein>
<sequence>MMGSLLKSLDSEKPSSEKASSLLRPEIEIQRSDGKLERFSDLDNSDENLFNSRKPSTNESHILNNDPNKFGTARPHHCINFDESSTASSDTLDLSIITPIQYKSESSFNSVAALANCSNAPKKSNQRKNQKKWKKAKKRTDFSQSIIPATDFPEISPDFTTVYSEFITFILTYSPLLPKIKPTAIPKTFENTSVYRSHFEPAFYIEFDAILRQALDEAFLSNNYLLSLKMQENLATLSIKGSNEAKFENEVCVNDIVLIIPEQNRYPINFEELTDYNVCWTLGLINKRIERNKKKTHEIIEIFLNADRGTDLKYNRKYMITVIGNVTSLKREFSVLDKIDQFSFREQILCPQTYKPSSEKTIPNEFTKAIQNKYNKSQVKAIKNSINSDGKISLIQGPPGTGKTTTVVGILSGLYAINENAKVLICAQSNAAVNEIASTTLKKGIFDINGNKRDDISLLRIGEKKQKHELGVEEEVKTASEIEMSISSIKLNVIVEKKLNEEGLYDPSLDITKIIGKLEKIEKQMEKLQKGAKYDAMEDLETEFNLLSDDLKELKKLKSKYFYKKELYKAETIRAADVIFCTLSGAGSYIVTQNINSVDYLIIDEACQSLELSTLIPFQYNPKSVILIGDPKQLPATTFSEKSKINKYDRSFFERMMSCSINPSLLREQYRMVKEISDFTSKTFYKNQIQTGNSIKSRLIPKWVYPEGLFFFNLTKSKEVMANDSMSYFNDSEAQFVLSAYALLRKRIGNNDAHIGIISPYQGQVRHIEKLLFKRYGDSWKKNCEVSSVDGFQGREVDVVIFSAVRSGKTIGFLKDERRMNVAISRAKYGMYAIGNEACLSSNLKWRSLIDYCKEIRKYQSCKTFEGGKHIFNKQ</sequence>
<keyword evidence="10" id="KW-1185">Reference proteome</keyword>
<comment type="caution">
    <text evidence="9">The sequence shown here is derived from an EMBL/GenBank/DDBJ whole genome shotgun (WGS) entry which is preliminary data.</text>
</comment>
<feature type="domain" description="DNA2/NAM7 helicase-like C-terminal" evidence="8">
    <location>
        <begin position="648"/>
        <end position="837"/>
    </location>
</feature>
<dbReference type="InterPro" id="IPR041679">
    <property type="entry name" value="DNA2/NAM7-like_C"/>
</dbReference>
<keyword evidence="4" id="KW-0067">ATP-binding</keyword>
<dbReference type="Proteomes" id="UP001162131">
    <property type="component" value="Unassembled WGS sequence"/>
</dbReference>
<proteinExistence type="predicted"/>
<dbReference type="CDD" id="cd18808">
    <property type="entry name" value="SF1_C_Upf1"/>
    <property type="match status" value="1"/>
</dbReference>
<evidence type="ECO:0000259" key="7">
    <source>
        <dbReference type="Pfam" id="PF13086"/>
    </source>
</evidence>
<keyword evidence="3" id="KW-0347">Helicase</keyword>
<dbReference type="InterPro" id="IPR041677">
    <property type="entry name" value="DNA2/NAM7_AAA_11"/>
</dbReference>
<dbReference type="InterPro" id="IPR047187">
    <property type="entry name" value="SF1_C_Upf1"/>
</dbReference>
<keyword evidence="5" id="KW-0175">Coiled coil</keyword>
<dbReference type="Pfam" id="PF13087">
    <property type="entry name" value="AAA_12"/>
    <property type="match status" value="1"/>
</dbReference>
<dbReference type="InterPro" id="IPR045055">
    <property type="entry name" value="DNA2/NAM7-like"/>
</dbReference>
<feature type="compositionally biased region" description="Polar residues" evidence="6">
    <location>
        <begin position="47"/>
        <end position="62"/>
    </location>
</feature>
<feature type="compositionally biased region" description="Basic residues" evidence="6">
    <location>
        <begin position="124"/>
        <end position="138"/>
    </location>
</feature>
<name>A0AAU9JWX9_9CILI</name>
<dbReference type="Pfam" id="PF13086">
    <property type="entry name" value="AAA_11"/>
    <property type="match status" value="1"/>
</dbReference>
<dbReference type="Gene3D" id="3.40.50.300">
    <property type="entry name" value="P-loop containing nucleotide triphosphate hydrolases"/>
    <property type="match status" value="2"/>
</dbReference>
<feature type="coiled-coil region" evidence="5">
    <location>
        <begin position="511"/>
        <end position="557"/>
    </location>
</feature>
<evidence type="ECO:0000313" key="10">
    <source>
        <dbReference type="Proteomes" id="UP001162131"/>
    </source>
</evidence>
<dbReference type="FunFam" id="3.40.50.300:FF:000326">
    <property type="entry name" value="P-loop containing nucleoside triphosphate hydrolase"/>
    <property type="match status" value="1"/>
</dbReference>
<evidence type="ECO:0000256" key="5">
    <source>
        <dbReference type="SAM" id="Coils"/>
    </source>
</evidence>
<feature type="region of interest" description="Disordered" evidence="6">
    <location>
        <begin position="119"/>
        <end position="139"/>
    </location>
</feature>
<keyword evidence="2" id="KW-0378">Hydrolase</keyword>
<dbReference type="SUPFAM" id="SSF52540">
    <property type="entry name" value="P-loop containing nucleoside triphosphate hydrolases"/>
    <property type="match status" value="1"/>
</dbReference>
<evidence type="ECO:0000256" key="3">
    <source>
        <dbReference type="ARBA" id="ARBA00022806"/>
    </source>
</evidence>
<dbReference type="GO" id="GO:0004386">
    <property type="term" value="F:helicase activity"/>
    <property type="evidence" value="ECO:0007669"/>
    <property type="project" value="UniProtKB-KW"/>
</dbReference>
<accession>A0AAU9JWX9</accession>
<dbReference type="InterPro" id="IPR027417">
    <property type="entry name" value="P-loop_NTPase"/>
</dbReference>
<dbReference type="GO" id="GO:0016787">
    <property type="term" value="F:hydrolase activity"/>
    <property type="evidence" value="ECO:0007669"/>
    <property type="project" value="UniProtKB-KW"/>
</dbReference>
<evidence type="ECO:0000259" key="8">
    <source>
        <dbReference type="Pfam" id="PF13087"/>
    </source>
</evidence>
<keyword evidence="1" id="KW-0547">Nucleotide-binding</keyword>
<feature type="region of interest" description="Disordered" evidence="6">
    <location>
        <begin position="1"/>
        <end position="62"/>
    </location>
</feature>
<evidence type="ECO:0000313" key="9">
    <source>
        <dbReference type="EMBL" id="CAG9329047.1"/>
    </source>
</evidence>
<dbReference type="GO" id="GO:0005694">
    <property type="term" value="C:chromosome"/>
    <property type="evidence" value="ECO:0007669"/>
    <property type="project" value="UniProtKB-ARBA"/>
</dbReference>
<evidence type="ECO:0000256" key="1">
    <source>
        <dbReference type="ARBA" id="ARBA00022741"/>
    </source>
</evidence>
<feature type="compositionally biased region" description="Basic and acidic residues" evidence="6">
    <location>
        <begin position="25"/>
        <end position="41"/>
    </location>
</feature>
<feature type="domain" description="DNA2/NAM7 helicase helicase" evidence="7">
    <location>
        <begin position="373"/>
        <end position="641"/>
    </location>
</feature>
<dbReference type="CDD" id="cd18042">
    <property type="entry name" value="DEXXQc_SETX"/>
    <property type="match status" value="1"/>
</dbReference>
<evidence type="ECO:0000256" key="4">
    <source>
        <dbReference type="ARBA" id="ARBA00022840"/>
    </source>
</evidence>
<organism evidence="9 10">
    <name type="scientific">Blepharisma stoltei</name>
    <dbReference type="NCBI Taxonomy" id="1481888"/>
    <lineage>
        <taxon>Eukaryota</taxon>
        <taxon>Sar</taxon>
        <taxon>Alveolata</taxon>
        <taxon>Ciliophora</taxon>
        <taxon>Postciliodesmatophora</taxon>
        <taxon>Heterotrichea</taxon>
        <taxon>Heterotrichida</taxon>
        <taxon>Blepharismidae</taxon>
        <taxon>Blepharisma</taxon>
    </lineage>
</organism>
<dbReference type="GO" id="GO:0005524">
    <property type="term" value="F:ATP binding"/>
    <property type="evidence" value="ECO:0007669"/>
    <property type="project" value="UniProtKB-KW"/>
</dbReference>
<dbReference type="PANTHER" id="PTHR10887:SF495">
    <property type="entry name" value="HELICASE SENATAXIN ISOFORM X1-RELATED"/>
    <property type="match status" value="1"/>
</dbReference>
<dbReference type="PANTHER" id="PTHR10887">
    <property type="entry name" value="DNA2/NAM7 HELICASE FAMILY"/>
    <property type="match status" value="1"/>
</dbReference>
<dbReference type="EMBL" id="CAJZBQ010000047">
    <property type="protein sequence ID" value="CAG9329047.1"/>
    <property type="molecule type" value="Genomic_DNA"/>
</dbReference>
<dbReference type="AlphaFoldDB" id="A0AAU9JWX9"/>